<keyword evidence="1" id="KW-0812">Transmembrane</keyword>
<evidence type="ECO:0000313" key="2">
    <source>
        <dbReference type="EMBL" id="ANY67951.1"/>
    </source>
</evidence>
<dbReference type="EMBL" id="CP016808">
    <property type="protein sequence ID" value="ANY67951.1"/>
    <property type="molecule type" value="Genomic_DNA"/>
</dbReference>
<sequence length="758" mass="83544">MKASRSVRLSQHLARKSCLCKRLWRRDGAVTIFSAMVLSSLLLFMSILIDYARIASLHKITEDAARAGARSVLSAFDSQLYEQYGLFGRGGTSADTIYSEVVKANVERSVTSAAFSRPIDAKVVHSHTDQAAVLGSHKVFERQVLEEMKYKAPIDFTLEVASKFAPMAGAMKESAVTVDLLEQLRKLYDKRQASLDRILALQKQSAEKLGTSSLKALLPYGGLDSSSAEEDTASSLAGRYEDYAGWVIVDEQLIAAGKAPKYTQERAEYKSEAIALINELKKRTAKVMSEHIKLQSTAKEQLEQARLLNGEMRLIESKERQSPAYSGYDRVSGKPVVGSDAYTLPSVTASELQDIQKTADQLILPDAWFTEYSAELDDQAQLYTAFHNEASGFTSALTLLLDSVDRYTTLLRTGTTKMIALYGQYEGLYVHPGSIVAKRQQELANGGLEKQRKEQEKQLGSLWKQAGNMLGGFQSVAGSEEQQALFNQLEERYKGNLQFNTVAAQGLNAETKAFSEDAHAQAEASAELSNGLFGGVADMLEQARDTVYLGEYVLQRYSVFAPQQLKMMLENGDTAELSRALAFHNQEAEYVIYGFHNRIGNVAAAYGELFSVRMAIRTMEGLSTCRSAGHPLLILSCSLIYGLEKTMEDMLDFADRGSAPLSKYANVEISYTDYLRLFMLLHGGANREASVSRMIAVIEQNSGVTLSGVSTAVTGEVRISAQLWFLPGVMQLLGSYGLLQGRVTNGRYETTQTIGWSY</sequence>
<dbReference type="RefSeq" id="WP_099519123.1">
    <property type="nucleotide sequence ID" value="NZ_CP016808.1"/>
</dbReference>
<proteinExistence type="predicted"/>
<keyword evidence="1" id="KW-1133">Transmembrane helix</keyword>
<evidence type="ECO:0000256" key="1">
    <source>
        <dbReference type="SAM" id="Phobius"/>
    </source>
</evidence>
<organism evidence="2">
    <name type="scientific">Paenibacillus sp. BIHB 4019</name>
    <dbReference type="NCBI Taxonomy" id="1870819"/>
    <lineage>
        <taxon>Bacteria</taxon>
        <taxon>Bacillati</taxon>
        <taxon>Bacillota</taxon>
        <taxon>Bacilli</taxon>
        <taxon>Bacillales</taxon>
        <taxon>Paenibacillaceae</taxon>
        <taxon>Paenibacillus</taxon>
    </lineage>
</organism>
<keyword evidence="1" id="KW-0472">Membrane</keyword>
<protein>
    <submittedName>
        <fullName evidence="2">Uncharacterized protein</fullName>
    </submittedName>
</protein>
<accession>A0A1B2DJU0</accession>
<dbReference type="AlphaFoldDB" id="A0A1B2DJU0"/>
<feature type="transmembrane region" description="Helical" evidence="1">
    <location>
        <begin position="29"/>
        <end position="49"/>
    </location>
</feature>
<gene>
    <name evidence="2" type="ORF">BBD42_16825</name>
</gene>
<name>A0A1B2DJU0_9BACL</name>
<reference evidence="2" key="1">
    <citation type="submission" date="2016-08" db="EMBL/GenBank/DDBJ databases">
        <title>Complete Genome Seqeunce of Paenibacillus sp. BIHB 4019 from tea rhizoplane.</title>
        <authorList>
            <person name="Thakur R."/>
            <person name="Swarnkar M.K."/>
            <person name="Gulati A."/>
        </authorList>
    </citation>
    <scope>NUCLEOTIDE SEQUENCE [LARGE SCALE GENOMIC DNA]</scope>
    <source>
        <strain evidence="2">BIHB4019</strain>
    </source>
</reference>